<reference evidence="1 2" key="1">
    <citation type="journal article" date="2012" name="Genome Biol.">
        <title>Genome and low-iron response of an oceanic diatom adapted to chronic iron limitation.</title>
        <authorList>
            <person name="Lommer M."/>
            <person name="Specht M."/>
            <person name="Roy A.S."/>
            <person name="Kraemer L."/>
            <person name="Andreson R."/>
            <person name="Gutowska M.A."/>
            <person name="Wolf J."/>
            <person name="Bergner S.V."/>
            <person name="Schilhabel M.B."/>
            <person name="Klostermeier U.C."/>
            <person name="Beiko R.G."/>
            <person name="Rosenstiel P."/>
            <person name="Hippler M."/>
            <person name="Laroche J."/>
        </authorList>
    </citation>
    <scope>NUCLEOTIDE SEQUENCE [LARGE SCALE GENOMIC DNA]</scope>
    <source>
        <strain evidence="1 2">CCMP1005</strain>
    </source>
</reference>
<dbReference type="EMBL" id="AGNL01050230">
    <property type="protein sequence ID" value="EJK44053.1"/>
    <property type="molecule type" value="Genomic_DNA"/>
</dbReference>
<accession>K0QYD5</accession>
<dbReference type="AlphaFoldDB" id="K0QYD5"/>
<keyword evidence="2" id="KW-1185">Reference proteome</keyword>
<sequence length="85" mass="9550">MKANKALIKFGELRINSVLRSKNPTPSHLSQPTQQPATLRKLHKRLIQAALHFPQGFFPADAFILHRKPPPTDPSSLLECLLLMS</sequence>
<evidence type="ECO:0000313" key="1">
    <source>
        <dbReference type="EMBL" id="EJK44053.1"/>
    </source>
</evidence>
<evidence type="ECO:0000313" key="2">
    <source>
        <dbReference type="Proteomes" id="UP000266841"/>
    </source>
</evidence>
<gene>
    <name evidence="1" type="ORF">THAOC_37442</name>
</gene>
<organism evidence="1 2">
    <name type="scientific">Thalassiosira oceanica</name>
    <name type="common">Marine diatom</name>
    <dbReference type="NCBI Taxonomy" id="159749"/>
    <lineage>
        <taxon>Eukaryota</taxon>
        <taxon>Sar</taxon>
        <taxon>Stramenopiles</taxon>
        <taxon>Ochrophyta</taxon>
        <taxon>Bacillariophyta</taxon>
        <taxon>Coscinodiscophyceae</taxon>
        <taxon>Thalassiosirophycidae</taxon>
        <taxon>Thalassiosirales</taxon>
        <taxon>Thalassiosiraceae</taxon>
        <taxon>Thalassiosira</taxon>
    </lineage>
</organism>
<proteinExistence type="predicted"/>
<comment type="caution">
    <text evidence="1">The sequence shown here is derived from an EMBL/GenBank/DDBJ whole genome shotgun (WGS) entry which is preliminary data.</text>
</comment>
<name>K0QYD5_THAOC</name>
<dbReference type="Proteomes" id="UP000266841">
    <property type="component" value="Unassembled WGS sequence"/>
</dbReference>
<protein>
    <submittedName>
        <fullName evidence="1">Uncharacterized protein</fullName>
    </submittedName>
</protein>